<protein>
    <recommendedName>
        <fullName evidence="12">B30.2/SPRY domain-containing protein</fullName>
    </recommendedName>
</protein>
<dbReference type="Gene3D" id="3.30.2410.10">
    <property type="entry name" value="Hect, E3 ligase catalytic domain"/>
    <property type="match status" value="1"/>
</dbReference>
<feature type="region of interest" description="Disordered" evidence="7">
    <location>
        <begin position="2790"/>
        <end position="2812"/>
    </location>
</feature>
<dbReference type="InterPro" id="IPR000569">
    <property type="entry name" value="HECT_dom"/>
</dbReference>
<dbReference type="GO" id="GO:0004842">
    <property type="term" value="F:ubiquitin-protein transferase activity"/>
    <property type="evidence" value="ECO:0007669"/>
    <property type="project" value="InterPro"/>
</dbReference>
<dbReference type="InterPro" id="IPR003961">
    <property type="entry name" value="FN3_dom"/>
</dbReference>
<dbReference type="CDD" id="cd11709">
    <property type="entry name" value="SPRY"/>
    <property type="match status" value="2"/>
</dbReference>
<keyword evidence="5" id="KW-0175">Coiled coil</keyword>
<dbReference type="GO" id="GO:0051603">
    <property type="term" value="P:proteolysis involved in protein catabolic process"/>
    <property type="evidence" value="ECO:0007669"/>
    <property type="project" value="TreeGrafter"/>
</dbReference>
<name>A0AAV2YGD6_9STRA</name>
<keyword evidence="4" id="KW-0862">Zinc</keyword>
<dbReference type="Pfam" id="PF00622">
    <property type="entry name" value="SPRY"/>
    <property type="match status" value="2"/>
</dbReference>
<evidence type="ECO:0000256" key="7">
    <source>
        <dbReference type="SAM" id="MobiDB-lite"/>
    </source>
</evidence>
<feature type="domain" description="B30.2/SPRY" evidence="8">
    <location>
        <begin position="2440"/>
        <end position="2631"/>
    </location>
</feature>
<dbReference type="InterPro" id="IPR043136">
    <property type="entry name" value="B30.2/SPRY_sf"/>
</dbReference>
<keyword evidence="11" id="KW-1185">Reference proteome</keyword>
<dbReference type="SUPFAM" id="SSF49265">
    <property type="entry name" value="Fibronectin type III"/>
    <property type="match status" value="1"/>
</dbReference>
<dbReference type="EMBL" id="DAKRPA010000267">
    <property type="protein sequence ID" value="DAZ94132.1"/>
    <property type="molecule type" value="Genomic_DNA"/>
</dbReference>
<dbReference type="SMART" id="SM00449">
    <property type="entry name" value="SPRY"/>
    <property type="match status" value="2"/>
</dbReference>
<dbReference type="InterPro" id="IPR013783">
    <property type="entry name" value="Ig-like_fold"/>
</dbReference>
<feature type="compositionally biased region" description="Acidic residues" evidence="7">
    <location>
        <begin position="1695"/>
        <end position="1717"/>
    </location>
</feature>
<keyword evidence="1" id="KW-0479">Metal-binding</keyword>
<dbReference type="PROSITE" id="PS50237">
    <property type="entry name" value="HECT"/>
    <property type="match status" value="1"/>
</dbReference>
<keyword evidence="2" id="KW-0863">Zinc-finger</keyword>
<proteinExistence type="predicted"/>
<dbReference type="SUPFAM" id="SSF49899">
    <property type="entry name" value="Concanavalin A-like lectins/glucanases"/>
    <property type="match status" value="3"/>
</dbReference>
<dbReference type="PANTHER" id="PTHR13363">
    <property type="entry name" value="RING FINGER AND SRY DOMAIN-CONTAINING"/>
    <property type="match status" value="1"/>
</dbReference>
<gene>
    <name evidence="10" type="ORF">N0F65_010376</name>
</gene>
<dbReference type="InterPro" id="IPR045129">
    <property type="entry name" value="RNF123/RKP/RSPRY1"/>
</dbReference>
<dbReference type="GO" id="GO:0005737">
    <property type="term" value="C:cytoplasm"/>
    <property type="evidence" value="ECO:0007669"/>
    <property type="project" value="TreeGrafter"/>
</dbReference>
<reference evidence="10" key="1">
    <citation type="submission" date="2022-11" db="EMBL/GenBank/DDBJ databases">
        <authorList>
            <person name="Morgan W.R."/>
            <person name="Tartar A."/>
        </authorList>
    </citation>
    <scope>NUCLEOTIDE SEQUENCE</scope>
    <source>
        <strain evidence="10">ARSEF 373</strain>
    </source>
</reference>
<comment type="caution">
    <text evidence="6">Lacks conserved residue(s) required for the propagation of feature annotation.</text>
</comment>
<evidence type="ECO:0000256" key="4">
    <source>
        <dbReference type="ARBA" id="ARBA00022833"/>
    </source>
</evidence>
<dbReference type="SUPFAM" id="SSF56204">
    <property type="entry name" value="Hect, E3 ligase catalytic domain"/>
    <property type="match status" value="1"/>
</dbReference>
<dbReference type="Gene3D" id="2.60.40.10">
    <property type="entry name" value="Immunoglobulins"/>
    <property type="match status" value="1"/>
</dbReference>
<evidence type="ECO:0008006" key="12">
    <source>
        <dbReference type="Google" id="ProtNLM"/>
    </source>
</evidence>
<evidence type="ECO:0000256" key="6">
    <source>
        <dbReference type="PROSITE-ProRule" id="PRU00104"/>
    </source>
</evidence>
<feature type="region of interest" description="Disordered" evidence="7">
    <location>
        <begin position="1695"/>
        <end position="1729"/>
    </location>
</feature>
<dbReference type="Pfam" id="PF00632">
    <property type="entry name" value="HECT"/>
    <property type="match status" value="1"/>
</dbReference>
<dbReference type="PANTHER" id="PTHR13363:SF5">
    <property type="entry name" value="E3 UBIQUITIN-PROTEIN LIGASE RNF123"/>
    <property type="match status" value="1"/>
</dbReference>
<feature type="compositionally biased region" description="Polar residues" evidence="7">
    <location>
        <begin position="2794"/>
        <end position="2805"/>
    </location>
</feature>
<evidence type="ECO:0000313" key="10">
    <source>
        <dbReference type="EMBL" id="DAZ94132.1"/>
    </source>
</evidence>
<reference evidence="10" key="2">
    <citation type="journal article" date="2023" name="Microbiol Resour">
        <title>Decontamination and Annotation of the Draft Genome Sequence of the Oomycete Lagenidium giganteum ARSEF 373.</title>
        <authorList>
            <person name="Morgan W.R."/>
            <person name="Tartar A."/>
        </authorList>
    </citation>
    <scope>NUCLEOTIDE SEQUENCE</scope>
    <source>
        <strain evidence="10">ARSEF 373</strain>
    </source>
</reference>
<dbReference type="InterPro" id="IPR035983">
    <property type="entry name" value="Hect_E3_ubiquitin_ligase"/>
</dbReference>
<comment type="caution">
    <text evidence="10">The sequence shown here is derived from an EMBL/GenBank/DDBJ whole genome shotgun (WGS) entry which is preliminary data.</text>
</comment>
<organism evidence="10 11">
    <name type="scientific">Lagenidium giganteum</name>
    <dbReference type="NCBI Taxonomy" id="4803"/>
    <lineage>
        <taxon>Eukaryota</taxon>
        <taxon>Sar</taxon>
        <taxon>Stramenopiles</taxon>
        <taxon>Oomycota</taxon>
        <taxon>Peronosporomycetes</taxon>
        <taxon>Pythiales</taxon>
        <taxon>Pythiaceae</taxon>
    </lineage>
</organism>
<dbReference type="SMART" id="SM00060">
    <property type="entry name" value="FN3"/>
    <property type="match status" value="1"/>
</dbReference>
<evidence type="ECO:0000256" key="3">
    <source>
        <dbReference type="ARBA" id="ARBA00022786"/>
    </source>
</evidence>
<dbReference type="Proteomes" id="UP001146120">
    <property type="component" value="Unassembled WGS sequence"/>
</dbReference>
<dbReference type="InterPro" id="IPR001870">
    <property type="entry name" value="B30.2/SPRY"/>
</dbReference>
<evidence type="ECO:0000259" key="9">
    <source>
        <dbReference type="PROSITE" id="PS50237"/>
    </source>
</evidence>
<evidence type="ECO:0000259" key="8">
    <source>
        <dbReference type="PROSITE" id="PS50188"/>
    </source>
</evidence>
<dbReference type="InterPro" id="IPR003877">
    <property type="entry name" value="SPRY_dom"/>
</dbReference>
<evidence type="ECO:0000256" key="5">
    <source>
        <dbReference type="ARBA" id="ARBA00023054"/>
    </source>
</evidence>
<dbReference type="PROSITE" id="PS50188">
    <property type="entry name" value="B302_SPRY"/>
    <property type="match status" value="2"/>
</dbReference>
<feature type="domain" description="HECT" evidence="9">
    <location>
        <begin position="3268"/>
        <end position="3416"/>
    </location>
</feature>
<keyword evidence="3 6" id="KW-0833">Ubl conjugation pathway</keyword>
<dbReference type="InterPro" id="IPR036116">
    <property type="entry name" value="FN3_sf"/>
</dbReference>
<accession>A0AAV2YGD6</accession>
<sequence length="3416" mass="373830">MLIHLAKRGANVEENQAELSEAGDMPDVCGCVVDHALVYLELLLHEAFVVLKRLHKATCHHEEAISWRLNGSFLHQLLPNAIQNMCVLLAQASTSTILEPDNMTHPPLALQFVDRIVPLLHPMLKMLDEVNWKLQSTNNNNQTHHETSDVATMLADSSHDNRNWVGELEDVCAMLCGKLCGVLVEHGHADPFTGQSSLSKAHRWIVDSLLGTSMIPKYSRADAVSEALPDAVSNILKWESLCVFEVENELPTSEDAADGAVMHTAPKDPAALQSRLAEWLDVQDIESMLLSMVLEQAGDTVREQVDRLPDGHRRALSTCVVGVTAAAVWNLGLVDALAVLLPHQQEVDNATSIDSSEALTSLLQVASNVLESIVGAKLPLSVHLKTAAAWTIAEPNPTVFAPLLAGGEPATSLINTVLVSLESPMDLVVAKQVMGWHDVQASLFRIGLGSFHDLLRKLTISSSKARLLGELTAVLARRQSLVPDELASLAMQQKHIDKTVENLYIRVAKVLTSEDSSVELKKKALVVWSAPLKIHDAEGKNSSTALAAKAGIVGILAELLHDDTPQDPKLTWGRLATVSSSCSSANQHLEAHALMFPSYTMGRPTHERADASHGHRLPPKLKAVESILFHQGSNEVLAAMAWEALCSVAMDFCTSAAFHQRDTLPLLSHGAAVPQASSRPSSAKDVTAPQRVITLSPRKRLTLPKKVVVSTEEETIDQLYDGLFSLLRRSCYDLEQQQDVIKHLTTLVIPVTPGADTAQPFLLGNPLCVGATTAQTVRSGAPAGPVRMSPATSSSDGTEKGWSVAFWVCVDQCTCREACKQFPTDRSPEQAPNPFVCIAAFGRDANKKTLLSEQEGTNATLNEDDPVDVIVFTHQLWSDRVILAVAVRAVGDDVDTSRGGEAAVPAGSSDGWTTHVIGETIRVGEWMHIAIVSCESDQRGSLTVYVDAKPVMTNAVCPATTPTRWTRMKAGGALSDSLIQRLALTPQPAVSSSSPSARTSVFAAVLDDVLVSSRPLQTQYIQLLSKEGPLLAQLRRQFTVNQSALAITKLLFEMMLHSPDLPAKSVQTSPSQHSTRWINALLSLLAVSDPDSLTQFYVLELLRRVLPRVHPSDSQTGLEVLKAVAKTIRDDAATSNGETTTAMPAITTARDVLWLVNSTFSKLPRSLQSFETLRQVLDQKGMLMTSAPNSMVTSDQPIRQSTAVRCTSLRRVFGIRLLQALWAAPTWSSCSSQFNTMATENVRRQLEAAKFADSIDECTDLAHALVFSSGGYCELSANQLSAMLLSHTPILLALTPYELPLQSPVGRLITDAQGAFLHAAKLLVTQAMAPGSRVVTARQDKKDATRDVQPVAYASATLLRMKSSVMRFLMMHASSLSSELVQDEELWKCLYQSATSMLVDAMSACLGVDSKTIAKLPLVNQLMHELQGKEGQRLSAVALSELEALEWETWEACAALHGQRLPWWLPRHGAASAASCLEALGGEVEIREFSVKAIEHFPTVKLGKVAITAGSGLWYFEVLMLTDGLMQIGYIDNEFVADAVQGQGVGDHNSSWAFDGFRRKKWNVNSYDYGDAWHTGDVVGVLLDTDRMELSYFLNGKFLGVAFTALPISATSLLYPAASLNADQIIQFNFGVAGANADLSKGPLDLTQMFVHVPMLDSDVDQSRLQPVVLAMGGTGEDSATALALTAQRVGMVEDGEVNEDEDGGASDDDDDEDDTGEQAGHADHTARSSSYAIREGMFAIGDDTAASDAHTLLLLAAGGSMRDTTQHSIPHDARLMYMIDDANSSDHVSRRNELIDGLTSIGLPRDWAIRCVTETTLSANKGSAVSWILEQMEKEFLSMPDSSISLLQALAQHSSSTTSSASSLSLAASRSADDLALLPSMVSSVVHPPSMFPTHAHSMLSRNYRPQTEQVTRSRGQHPFLFPADSSGSTEAKVPTTNNNPFLKAELEDAAVASESSWGARGSREGRYRRFGEVSMIRRILGHHSDIMGKVAEGERVKSSTVEELMQLWVATNSALCVVYARRCLWSLLLSATQDVSIPCTRLHDALLPANATYDERKRLVRFSRILLHLDPREAVDGMSDVDVTSHNSHVSIQLRAAMQQLLVTELENLPKSDANDHEPNTQSPDAVVSQMPIFHVLFEELNQQILHALATATMGRVDPSAEDAMATMANNAAWSLWVGTLLMTFAHDQLVKSDGVTPSPPFPAIPAASCWSIAFLQALMALAAAPSVVSTPWKVVALELMRHVVSSSQAVDSQSTWQSWFAFPSSVIMELVQVENLLDLLALRLRKEKSANVLASDLTQSLFRSLNAVFKAPVIHSLTLTPPPSTPLEVLVENLTASQVTVSWKRTETQEEETAVAQANEDDPPTETNIDSVALVSLEIVEVPVVRGEAWIQDEQKPLERVVLPRKGTYTVRNLAPDTMYVVRVKELPANGQEDSALEAKEALLQASVTFSTPQEPLFELDRDAMGKNLVLFNQNLSARNLMNKKWHTVRTTVAFEEGVHQWQVRIDKCVSKNIFVGVCTQQANLENYIGSDAFGYGFLANKAVWHNKTKLHSYGEIFKQGDLLQVTLDCNAKTLAFSRNGDYLGLAATNMHVPGGSTTDGTRCKWYPAFSMYNKDDQLTIIPPSPAASVSKIGRQQNVSVLQLVDSMRVLQMHNTSASAPERVPDVTHTHVLASAFAFWQRWKRGEALVRETEQGRYIVLDAREAITAKYGYAQGDVVFTGKGQCTVLGEHNHVLYYELEDGVGGSTITSAPVLQLNAWTLHACKEMQRSSSDFPVHRRPRGRFFELTEPSESASPPQTASPDDDDPSVLSAFVKAQQAWDSSLDGSLMAVLSQVAANRAVKDLWHVTYNDLHNAQELTEFAASVTVGSSDGLDDRKCLVMDRVAWLLFVNQHIYNVVSVALSDLPDPRATCALQVVGRTDKGTPRALNDVNPQHMVAQVLAATRFVTQTMETLDLVHGLPTVARWAKTLMLEGQKAQLLDRFICSTATNSVTFDAPRSPAESTAGEDGASTGASGLATIHVRLHEPGIIPFWRSPSLATVFTSYAIPPEALEDNGASMFVHVSRQLANIDAVELRRQCAMPFDSFPITRSLQFTIMNRSTAKSKSTGQSKELTGHQNAFDAQFGGDVDLLDHHPLQEPMQNAADQCLQYLQVFEELMKEVQSPAFPLFVPRRPDPTLQLRINTDLFKSTSLLTMQLSHDQVLVWFYHFGQLLGTAWRNKLVLPLQFLDERVWDLVLDPCFQDDVKAQQRGLDAWEQHTEHTAINAIRDGVFSIVPSRCAHLMTGASLRRRIVDRHVTLISDLEHIAVFDKNSATHQLFWRVVRQFTSLERQMLLQFLTGKYHHRANASATTSLPVLDLQDSLPDSHDHPDACYPIVEPVSAALTRLYLPAYSTEAVLRRKLTLAMTNLPML</sequence>
<evidence type="ECO:0000313" key="11">
    <source>
        <dbReference type="Proteomes" id="UP001146120"/>
    </source>
</evidence>
<dbReference type="GO" id="GO:0008270">
    <property type="term" value="F:zinc ion binding"/>
    <property type="evidence" value="ECO:0007669"/>
    <property type="project" value="UniProtKB-KW"/>
</dbReference>
<evidence type="ECO:0000256" key="2">
    <source>
        <dbReference type="ARBA" id="ARBA00022771"/>
    </source>
</evidence>
<feature type="domain" description="B30.2/SPRY" evidence="8">
    <location>
        <begin position="1443"/>
        <end position="1635"/>
    </location>
</feature>
<dbReference type="InterPro" id="IPR013320">
    <property type="entry name" value="ConA-like_dom_sf"/>
</dbReference>
<dbReference type="Gene3D" id="2.60.120.920">
    <property type="match status" value="2"/>
</dbReference>
<evidence type="ECO:0000256" key="1">
    <source>
        <dbReference type="ARBA" id="ARBA00022723"/>
    </source>
</evidence>